<sequence length="493" mass="55559">MAELVPYFDGMQQGQGYNTYLQQIGVADAVTITPGQPESVTYDLFYSSERIDDYTKLAQSLEISAGAAISGWGQSSQIDAGYLDRLSFESSTVTYQVQVSSRQQASIGNSYSFNQISTDTPNKLYGDRFIADFIRGGQYFARVSISAVNKSTSQEIRQASEVAFSMYGVTGSVTNEVRSAVETINRHSRVTVWIHTSGGGGRSGVIHAEPHDGEDSPLFAIKEGADNFYQELREGKHRYRRFALLWRYTNVPNFNNAFTPFDYTFANQRSWYLFEDFTQYDAYLELVRKSIASTRIIACCHLLTYLYMIVPVSKFINGREQQAELYEEGANILSVIRTKVQAINENPEEINSPISYPIPEDYKKLVLLAIRTVTMIAQERTLDNGSFSDIALPTLQGNARTLFKFQTYDFDTGFGNTVVSFGRQGTSFVCLSGQRVSDGYQEESVFWAFEDPVEEVSEQQVHVASMRTRDLLLLSRTDPGPRPLFTFYAKSSW</sequence>
<proteinExistence type="predicted"/>
<comment type="caution">
    <text evidence="1">The sequence shown here is derived from an EMBL/GenBank/DDBJ whole genome shotgun (WGS) entry which is preliminary data.</text>
</comment>
<reference evidence="1" key="1">
    <citation type="submission" date="2022-07" db="EMBL/GenBank/DDBJ databases">
        <title>Taxonomy of Aspergillus series Nigri: significant species reduction supported by multi-species coalescent approaches.</title>
        <authorList>
            <person name="Bian C."/>
            <person name="Kusuya Y."/>
            <person name="Sklenar F."/>
            <person name="D'hooge E."/>
            <person name="Yaguchi T."/>
            <person name="Takahashi H."/>
            <person name="Hubka V."/>
        </authorList>
    </citation>
    <scope>NUCLEOTIDE SEQUENCE</scope>
    <source>
        <strain evidence="1">IFM 56815</strain>
    </source>
</reference>
<protein>
    <submittedName>
        <fullName evidence="1">Uncharacterized protein</fullName>
    </submittedName>
</protein>
<evidence type="ECO:0000313" key="1">
    <source>
        <dbReference type="EMBL" id="GLA85556.1"/>
    </source>
</evidence>
<dbReference type="AlphaFoldDB" id="A0A9W6ELM2"/>
<accession>A0A9W6ELM2</accession>
<organism evidence="1 2">
    <name type="scientific">Aspergillus tubingensis</name>
    <dbReference type="NCBI Taxonomy" id="5068"/>
    <lineage>
        <taxon>Eukaryota</taxon>
        <taxon>Fungi</taxon>
        <taxon>Dikarya</taxon>
        <taxon>Ascomycota</taxon>
        <taxon>Pezizomycotina</taxon>
        <taxon>Eurotiomycetes</taxon>
        <taxon>Eurotiomycetidae</taxon>
        <taxon>Eurotiales</taxon>
        <taxon>Aspergillaceae</taxon>
        <taxon>Aspergillus</taxon>
        <taxon>Aspergillus subgen. Circumdati</taxon>
    </lineage>
</organism>
<name>A0A9W6ELM2_ASPTU</name>
<dbReference type="Proteomes" id="UP001144157">
    <property type="component" value="Unassembled WGS sequence"/>
</dbReference>
<evidence type="ECO:0000313" key="2">
    <source>
        <dbReference type="Proteomes" id="UP001144157"/>
    </source>
</evidence>
<gene>
    <name evidence="1" type="ORF">AtubIFM56815_009793</name>
</gene>
<dbReference type="EMBL" id="BRPE01000007">
    <property type="protein sequence ID" value="GLA85556.1"/>
    <property type="molecule type" value="Genomic_DNA"/>
</dbReference>